<protein>
    <submittedName>
        <fullName evidence="2">Cobyrinic acid ac-diamide synthase</fullName>
    </submittedName>
</protein>
<dbReference type="InterPro" id="IPR014433">
    <property type="entry name" value="CooC"/>
</dbReference>
<proteinExistence type="predicted"/>
<evidence type="ECO:0000313" key="3">
    <source>
        <dbReference type="Proteomes" id="UP000001901"/>
    </source>
</evidence>
<name>D2RDA2_ARCPA</name>
<evidence type="ECO:0000313" key="2">
    <source>
        <dbReference type="EMBL" id="ADB58096.1"/>
    </source>
</evidence>
<keyword evidence="3" id="KW-1185">Reference proteome</keyword>
<dbReference type="KEGG" id="apo:Arcpr_1036"/>
<accession>D2RDA2</accession>
<dbReference type="HOGENOM" id="CLU_082962_1_0_2"/>
<evidence type="ECO:0000259" key="1">
    <source>
        <dbReference type="Pfam" id="PF01656"/>
    </source>
</evidence>
<gene>
    <name evidence="2" type="ordered locus">Arcpr_1036</name>
</gene>
<dbReference type="Proteomes" id="UP000001901">
    <property type="component" value="Chromosome"/>
</dbReference>
<dbReference type="GeneID" id="8739711"/>
<sequence length="244" mass="27566">MKLLVCGKGGSGKSTITALIAKSLARRGYRVLVVDGDESNLSLHRLLGVEKPKELKDLFGSRREIFEKAKNLGIRRIEEIPEEFVARKDRIRLVCVGKIHSFGEGCACPMGALLREFLKGLKLNENEFVIVDAEAGIEHFGRGVEEGCDAVIFVLDPTYESRVMAERIKSMNIDKKMYFVLNKFDERFSDFLSDLDVVAKIPFSEKIFLACLKGEELKCDIEEVEKLVDTILNQEHARGSFLQY</sequence>
<dbReference type="SUPFAM" id="SSF52540">
    <property type="entry name" value="P-loop containing nucleoside triphosphate hydrolases"/>
    <property type="match status" value="1"/>
</dbReference>
<dbReference type="eggNOG" id="arCOG00588">
    <property type="taxonomic scope" value="Archaea"/>
</dbReference>
<dbReference type="GO" id="GO:0005524">
    <property type="term" value="F:ATP binding"/>
    <property type="evidence" value="ECO:0007669"/>
    <property type="project" value="TreeGrafter"/>
</dbReference>
<dbReference type="OrthoDB" id="31168at2157"/>
<dbReference type="PANTHER" id="PTHR43384">
    <property type="entry name" value="SEPTUM SITE-DETERMINING PROTEIN MIND HOMOLOG, CHLOROPLASTIC-RELATED"/>
    <property type="match status" value="1"/>
</dbReference>
<dbReference type="PaxDb" id="572546-Arcpr_1036"/>
<dbReference type="GO" id="GO:0009898">
    <property type="term" value="C:cytoplasmic side of plasma membrane"/>
    <property type="evidence" value="ECO:0007669"/>
    <property type="project" value="TreeGrafter"/>
</dbReference>
<reference evidence="2 3" key="1">
    <citation type="journal article" date="2010" name="Stand. Genomic Sci.">
        <title>Complete genome sequence of Archaeoglobus profundus type strain (AV18).</title>
        <authorList>
            <person name="von Jan M."/>
            <person name="Lapidus A."/>
            <person name="Del Rio T.G."/>
            <person name="Copeland A."/>
            <person name="Tice H."/>
            <person name="Cheng J.F."/>
            <person name="Lucas S."/>
            <person name="Chen F."/>
            <person name="Nolan M."/>
            <person name="Goodwin L."/>
            <person name="Han C."/>
            <person name="Pitluck S."/>
            <person name="Liolios K."/>
            <person name="Ivanova N."/>
            <person name="Mavromatis K."/>
            <person name="Ovchinnikova G."/>
            <person name="Chertkov O."/>
            <person name="Pati A."/>
            <person name="Chen A."/>
            <person name="Palaniappan K."/>
            <person name="Land M."/>
            <person name="Hauser L."/>
            <person name="Chang Y.J."/>
            <person name="Jeffries C.D."/>
            <person name="Saunders E."/>
            <person name="Brettin T."/>
            <person name="Detter J.C."/>
            <person name="Chain P."/>
            <person name="Eichinger K."/>
            <person name="Huber H."/>
            <person name="Spring S."/>
            <person name="Rohde M."/>
            <person name="Goker M."/>
            <person name="Wirth R."/>
            <person name="Woyke T."/>
            <person name="Bristow J."/>
            <person name="Eisen J.A."/>
            <person name="Markowitz V."/>
            <person name="Hugenholtz P."/>
            <person name="Kyrpides N.C."/>
            <person name="Klenk H.P."/>
        </authorList>
    </citation>
    <scope>NUCLEOTIDE SEQUENCE [LARGE SCALE GENOMIC DNA]</scope>
    <source>
        <strain evidence="3">DSM 5631 / JCM 9629 / NBRC 100127 / Av18</strain>
    </source>
</reference>
<dbReference type="EMBL" id="CP001857">
    <property type="protein sequence ID" value="ADB58096.1"/>
    <property type="molecule type" value="Genomic_DNA"/>
</dbReference>
<dbReference type="RefSeq" id="WP_012940432.1">
    <property type="nucleotide sequence ID" value="NC_013741.1"/>
</dbReference>
<feature type="domain" description="CobQ/CobB/MinD/ParA nucleotide binding" evidence="1">
    <location>
        <begin position="6"/>
        <end position="207"/>
    </location>
</feature>
<dbReference type="Pfam" id="PF01656">
    <property type="entry name" value="CbiA"/>
    <property type="match status" value="1"/>
</dbReference>
<dbReference type="GO" id="GO:0005829">
    <property type="term" value="C:cytosol"/>
    <property type="evidence" value="ECO:0007669"/>
    <property type="project" value="TreeGrafter"/>
</dbReference>
<dbReference type="PANTHER" id="PTHR43384:SF3">
    <property type="entry name" value="AAA+ ATPASE DOMAIN-CONTAINING PROTEIN"/>
    <property type="match status" value="1"/>
</dbReference>
<dbReference type="GO" id="GO:0051782">
    <property type="term" value="P:negative regulation of cell division"/>
    <property type="evidence" value="ECO:0007669"/>
    <property type="project" value="TreeGrafter"/>
</dbReference>
<dbReference type="AlphaFoldDB" id="D2RDA2"/>
<dbReference type="STRING" id="572546.Arcpr_1036"/>
<dbReference type="PIRSF" id="PIRSF005647">
    <property type="entry name" value="CooC"/>
    <property type="match status" value="1"/>
</dbReference>
<dbReference type="InterPro" id="IPR050625">
    <property type="entry name" value="ParA/MinD_ATPase"/>
</dbReference>
<dbReference type="GO" id="GO:0016887">
    <property type="term" value="F:ATP hydrolysis activity"/>
    <property type="evidence" value="ECO:0007669"/>
    <property type="project" value="TreeGrafter"/>
</dbReference>
<dbReference type="Gene3D" id="3.40.50.300">
    <property type="entry name" value="P-loop containing nucleotide triphosphate hydrolases"/>
    <property type="match status" value="1"/>
</dbReference>
<dbReference type="InterPro" id="IPR027417">
    <property type="entry name" value="P-loop_NTPase"/>
</dbReference>
<organism evidence="2 3">
    <name type="scientific">Archaeoglobus profundus (strain DSM 5631 / JCM 9629 / NBRC 100127 / Av18)</name>
    <dbReference type="NCBI Taxonomy" id="572546"/>
    <lineage>
        <taxon>Archaea</taxon>
        <taxon>Methanobacteriati</taxon>
        <taxon>Methanobacteriota</taxon>
        <taxon>Archaeoglobi</taxon>
        <taxon>Archaeoglobales</taxon>
        <taxon>Archaeoglobaceae</taxon>
        <taxon>Archaeoglobus</taxon>
    </lineage>
</organism>
<dbReference type="InterPro" id="IPR002586">
    <property type="entry name" value="CobQ/CobB/MinD/ParA_Nub-bd_dom"/>
</dbReference>